<feature type="region of interest" description="Disordered" evidence="2">
    <location>
        <begin position="323"/>
        <end position="355"/>
    </location>
</feature>
<name>A0ABR4HIF5_9EURO</name>
<evidence type="ECO:0000313" key="4">
    <source>
        <dbReference type="Proteomes" id="UP001610334"/>
    </source>
</evidence>
<dbReference type="Proteomes" id="UP001610334">
    <property type="component" value="Unassembled WGS sequence"/>
</dbReference>
<feature type="coiled-coil region" evidence="1">
    <location>
        <begin position="399"/>
        <end position="468"/>
    </location>
</feature>
<proteinExistence type="predicted"/>
<feature type="compositionally biased region" description="Low complexity" evidence="2">
    <location>
        <begin position="1"/>
        <end position="16"/>
    </location>
</feature>
<evidence type="ECO:0000256" key="2">
    <source>
        <dbReference type="SAM" id="MobiDB-lite"/>
    </source>
</evidence>
<keyword evidence="1" id="KW-0175">Coiled coil</keyword>
<dbReference type="EMBL" id="JBFXLT010000029">
    <property type="protein sequence ID" value="KAL2815192.1"/>
    <property type="molecule type" value="Genomic_DNA"/>
</dbReference>
<comment type="caution">
    <text evidence="3">The sequence shown here is derived from an EMBL/GenBank/DDBJ whole genome shotgun (WGS) entry which is preliminary data.</text>
</comment>
<evidence type="ECO:0000313" key="3">
    <source>
        <dbReference type="EMBL" id="KAL2815192.1"/>
    </source>
</evidence>
<sequence length="907" mass="102960">MDPVWTDTDTNTATGTPPMPSGSTSKGTKTKLRSEPQPMPQGPESAAWSGQNATPIPGPLAPPSDDMLSEPDDSRAQTPSEEDDTLPSLLRRQLAALSDTVETCISALDVQGRTLGELERKNATLHDRSDERQTEIDRVKAQLHDTKIANAKENEIWSVRVSAWDDEKREFERLISQKDDDMDALRKQLDAAKGVQESLDETRVWLEEARSQAATRDNRLQALQTQQATLETKYDALKEDAESQKVREESLKDDLKRAMQENAEIRDRMQRAPSSDIPKFQEQLNISELKRLDLEQKLRERDIRLRELESRVLELEAQAAAAVQTREQTMEESDSKSHQLRQESDSSLVVAQPPQHSDGLSVLHIRITDLESQNTALGIQVQELSGTNHAQEQRLASERKTWEDDISMREERIEDLRQDLDTERSRANRLKAALAEKEATSETLKRNIEVLEKQVDLAIKAREEAENQQTLSQTSREERFVAKVNALRDELRDRDRQISDLHARVNAAIDEGRQSKDAIEKLQLKITETEYERRQLKKNLQLLTSEKAELESERLQLADRIKSLSSEQSRTESGRVQALQQSLDSKDETIKVHGARIRVLEKQLTDIQEFAFALKRSAARRKADDSYIRDCLEYEFRAGTRHWAKTWGATSFGNDLDSADLGELRGALGKVLELRNDTRLLVQLQAIDPRLVADALLSRYLVDNTFLAPTSSAHREAGSDVAQVESALSKFLIDLYKAFIHVDETKAQSWREQTLHLFYKSSLGSGEQSHDTEKNAVDQLVFMCDVKKLAEEFLVGPVRMFLKPASASDHQTQIEQLMQLLRDTGRLCLYIRQQYAAPQIRGFEFYGGQPFRHDSPEMQLDRYHRMEADDASRNGDNVRMVTKPGFFAPGVEGGKVKVWAKAAVLLP</sequence>
<gene>
    <name evidence="3" type="ORF">BJX63DRAFT_431011</name>
</gene>
<feature type="compositionally biased region" description="Basic and acidic residues" evidence="2">
    <location>
        <begin position="333"/>
        <end position="344"/>
    </location>
</feature>
<evidence type="ECO:0000256" key="1">
    <source>
        <dbReference type="SAM" id="Coils"/>
    </source>
</evidence>
<accession>A0ABR4HIF5</accession>
<protein>
    <submittedName>
        <fullName evidence="3">Uncharacterized protein</fullName>
    </submittedName>
</protein>
<reference evidence="3 4" key="1">
    <citation type="submission" date="2024-07" db="EMBL/GenBank/DDBJ databases">
        <title>Section-level genome sequencing and comparative genomics of Aspergillus sections Usti and Cavernicolus.</title>
        <authorList>
            <consortium name="Lawrence Berkeley National Laboratory"/>
            <person name="Nybo J.L."/>
            <person name="Vesth T.C."/>
            <person name="Theobald S."/>
            <person name="Frisvad J.C."/>
            <person name="Larsen T.O."/>
            <person name="Kjaerboelling I."/>
            <person name="Rothschild-Mancinelli K."/>
            <person name="Lyhne E.K."/>
            <person name="Kogle M.E."/>
            <person name="Barry K."/>
            <person name="Clum A."/>
            <person name="Na H."/>
            <person name="Ledsgaard L."/>
            <person name="Lin J."/>
            <person name="Lipzen A."/>
            <person name="Kuo A."/>
            <person name="Riley R."/>
            <person name="Mondo S."/>
            <person name="Labutti K."/>
            <person name="Haridas S."/>
            <person name="Pangalinan J."/>
            <person name="Salamov A.A."/>
            <person name="Simmons B.A."/>
            <person name="Magnuson J.K."/>
            <person name="Chen J."/>
            <person name="Drula E."/>
            <person name="Henrissat B."/>
            <person name="Wiebenga A."/>
            <person name="Lubbers R.J."/>
            <person name="Gomes A.C."/>
            <person name="Makela M.R."/>
            <person name="Stajich J."/>
            <person name="Grigoriev I.V."/>
            <person name="Mortensen U.H."/>
            <person name="De Vries R.P."/>
            <person name="Baker S.E."/>
            <person name="Andersen M.R."/>
        </authorList>
    </citation>
    <scope>NUCLEOTIDE SEQUENCE [LARGE SCALE GENOMIC DNA]</scope>
    <source>
        <strain evidence="3 4">CBS 588.65</strain>
    </source>
</reference>
<dbReference type="PANTHER" id="PTHR34707:SF1">
    <property type="entry name" value="VIMENTIN-TYPE INTERMEDIATE FILAMENT-ASSOCIATED COILED-COIL PROTEIN"/>
    <property type="match status" value="1"/>
</dbReference>
<keyword evidence="4" id="KW-1185">Reference proteome</keyword>
<dbReference type="PANTHER" id="PTHR34707">
    <property type="entry name" value="VIMENTIN-TYPE INTERMEDIATE FILAMENT-ASSOCIATED COILED-COIL PROTEIN"/>
    <property type="match status" value="1"/>
</dbReference>
<feature type="region of interest" description="Disordered" evidence="2">
    <location>
        <begin position="1"/>
        <end position="88"/>
    </location>
</feature>
<organism evidence="3 4">
    <name type="scientific">Aspergillus granulosus</name>
    <dbReference type="NCBI Taxonomy" id="176169"/>
    <lineage>
        <taxon>Eukaryota</taxon>
        <taxon>Fungi</taxon>
        <taxon>Dikarya</taxon>
        <taxon>Ascomycota</taxon>
        <taxon>Pezizomycotina</taxon>
        <taxon>Eurotiomycetes</taxon>
        <taxon>Eurotiomycetidae</taxon>
        <taxon>Eurotiales</taxon>
        <taxon>Aspergillaceae</taxon>
        <taxon>Aspergillus</taxon>
        <taxon>Aspergillus subgen. Nidulantes</taxon>
    </lineage>
</organism>
<feature type="coiled-coil region" evidence="1">
    <location>
        <begin position="519"/>
        <end position="567"/>
    </location>
</feature>